<accession>A0A9X3N288</accession>
<sequence>MPLTMADGPLHIDLDLHVQHGEVEGRAARAGGPEREFSGWVELLAALDQLIDPSGGEQ</sequence>
<protein>
    <submittedName>
        <fullName evidence="1">Uncharacterized protein</fullName>
    </submittedName>
</protein>
<evidence type="ECO:0000313" key="2">
    <source>
        <dbReference type="Proteomes" id="UP001149140"/>
    </source>
</evidence>
<proteinExistence type="predicted"/>
<reference evidence="1" key="1">
    <citation type="submission" date="2022-10" db="EMBL/GenBank/DDBJ databases">
        <title>The WGS of Solirubrobacter ginsenosidimutans DSM 21036.</title>
        <authorList>
            <person name="Jiang Z."/>
        </authorList>
    </citation>
    <scope>NUCLEOTIDE SEQUENCE</scope>
    <source>
        <strain evidence="1">DSM 21036</strain>
    </source>
</reference>
<dbReference type="EMBL" id="JAPDOD010000100">
    <property type="protein sequence ID" value="MDA0167316.1"/>
    <property type="molecule type" value="Genomic_DNA"/>
</dbReference>
<organism evidence="1 2">
    <name type="scientific">Solirubrobacter ginsenosidimutans</name>
    <dbReference type="NCBI Taxonomy" id="490573"/>
    <lineage>
        <taxon>Bacteria</taxon>
        <taxon>Bacillati</taxon>
        <taxon>Actinomycetota</taxon>
        <taxon>Thermoleophilia</taxon>
        <taxon>Solirubrobacterales</taxon>
        <taxon>Solirubrobacteraceae</taxon>
        <taxon>Solirubrobacter</taxon>
    </lineage>
</organism>
<keyword evidence="2" id="KW-1185">Reference proteome</keyword>
<comment type="caution">
    <text evidence="1">The sequence shown here is derived from an EMBL/GenBank/DDBJ whole genome shotgun (WGS) entry which is preliminary data.</text>
</comment>
<dbReference type="Proteomes" id="UP001149140">
    <property type="component" value="Unassembled WGS sequence"/>
</dbReference>
<gene>
    <name evidence="1" type="ORF">OM076_44055</name>
</gene>
<dbReference type="AlphaFoldDB" id="A0A9X3N288"/>
<name>A0A9X3N288_9ACTN</name>
<evidence type="ECO:0000313" key="1">
    <source>
        <dbReference type="EMBL" id="MDA0167316.1"/>
    </source>
</evidence>